<gene>
    <name evidence="2" type="ORF">CVLEPA_LOCUS3611</name>
</gene>
<accession>A0ABP0F2C3</accession>
<comment type="caution">
    <text evidence="2">The sequence shown here is derived from an EMBL/GenBank/DDBJ whole genome shotgun (WGS) entry which is preliminary data.</text>
</comment>
<evidence type="ECO:0000313" key="3">
    <source>
        <dbReference type="Proteomes" id="UP001642483"/>
    </source>
</evidence>
<dbReference type="Proteomes" id="UP001642483">
    <property type="component" value="Unassembled WGS sequence"/>
</dbReference>
<dbReference type="EMBL" id="CAWYQH010000002">
    <property type="protein sequence ID" value="CAK8673868.1"/>
    <property type="molecule type" value="Genomic_DNA"/>
</dbReference>
<evidence type="ECO:0000313" key="2">
    <source>
        <dbReference type="EMBL" id="CAK8673868.1"/>
    </source>
</evidence>
<keyword evidence="3" id="KW-1185">Reference proteome</keyword>
<feature type="region of interest" description="Disordered" evidence="1">
    <location>
        <begin position="394"/>
        <end position="420"/>
    </location>
</feature>
<feature type="region of interest" description="Disordered" evidence="1">
    <location>
        <begin position="188"/>
        <end position="215"/>
    </location>
</feature>
<protein>
    <submittedName>
        <fullName evidence="2">Uncharacterized protein</fullName>
    </submittedName>
</protein>
<organism evidence="2 3">
    <name type="scientific">Clavelina lepadiformis</name>
    <name type="common">Light-bulb sea squirt</name>
    <name type="synonym">Ascidia lepadiformis</name>
    <dbReference type="NCBI Taxonomy" id="159417"/>
    <lineage>
        <taxon>Eukaryota</taxon>
        <taxon>Metazoa</taxon>
        <taxon>Chordata</taxon>
        <taxon>Tunicata</taxon>
        <taxon>Ascidiacea</taxon>
        <taxon>Aplousobranchia</taxon>
        <taxon>Clavelinidae</taxon>
        <taxon>Clavelina</taxon>
    </lineage>
</organism>
<reference evidence="2 3" key="1">
    <citation type="submission" date="2024-02" db="EMBL/GenBank/DDBJ databases">
        <authorList>
            <person name="Daric V."/>
            <person name="Darras S."/>
        </authorList>
    </citation>
    <scope>NUCLEOTIDE SEQUENCE [LARGE SCALE GENOMIC DNA]</scope>
</reference>
<evidence type="ECO:0000256" key="1">
    <source>
        <dbReference type="SAM" id="MobiDB-lite"/>
    </source>
</evidence>
<feature type="compositionally biased region" description="Polar residues" evidence="1">
    <location>
        <begin position="202"/>
        <end position="215"/>
    </location>
</feature>
<proteinExistence type="predicted"/>
<feature type="compositionally biased region" description="Basic residues" evidence="1">
    <location>
        <begin position="408"/>
        <end position="420"/>
    </location>
</feature>
<name>A0ABP0F2C3_CLALP</name>
<sequence length="420" mass="46831">MASSGTSDEIEFSFRACRFGTFRAFPVKNDSEKSKDVSSQFEPAMLNSKGIQFPVRLSQNAVDEILIEIPAKSLKYVEVFMQRGCPVIWIKTNAACAKKIRGQCNINDETGPYFNPNSEGPYEQQIALILAQDPLPFTVSHNIKHIFLSIAKQLKKDKTKFFKEISHKINNDKLVQCTLSMDKVENLENGKKQNNAKKPNKATGSTESGLVSAPSEQTKFHFRTCRLGTLRSFPVRIDSSSASQAAQPTKPASLDANGLELDVQLEQDGFADGTSFKILSKHIQSVEVFLQRGCPVIWIKPTVACAKKLCNLFDLTESNGPYIDPNSDAAPETKIGLITVDPLPFAVSHNIKNIFFKIAANRGLQRNKFFKEITHKENNDRLVENTVFMDNLNTAKKPVGKKREATKNKTKSAAKRRKAN</sequence>